<organism evidence="1 2">
    <name type="scientific">Pseudonocardia bannensis</name>
    <dbReference type="NCBI Taxonomy" id="630973"/>
    <lineage>
        <taxon>Bacteria</taxon>
        <taxon>Bacillati</taxon>
        <taxon>Actinomycetota</taxon>
        <taxon>Actinomycetes</taxon>
        <taxon>Pseudonocardiales</taxon>
        <taxon>Pseudonocardiaceae</taxon>
        <taxon>Pseudonocardia</taxon>
    </lineage>
</organism>
<keyword evidence="2" id="KW-1185">Reference proteome</keyword>
<comment type="caution">
    <text evidence="1">The sequence shown here is derived from an EMBL/GenBank/DDBJ whole genome shotgun (WGS) entry which is preliminary data.</text>
</comment>
<proteinExistence type="predicted"/>
<dbReference type="AlphaFoldDB" id="A0A848DG73"/>
<gene>
    <name evidence="1" type="ORF">HF519_08575</name>
</gene>
<name>A0A848DG73_9PSEU</name>
<sequence length="82" mass="9258">MADTVYSVHATRPDDVGTVEVIFGSEAEAREYARSRSLDDRVLSTSVTSFRVGRLGTRQSVAWFVEGDEQPRSFTRRLYPTD</sequence>
<reference evidence="1 2" key="1">
    <citation type="submission" date="2020-04" db="EMBL/GenBank/DDBJ databases">
        <authorList>
            <person name="Klaysubun C."/>
            <person name="Duangmal K."/>
            <person name="Lipun K."/>
        </authorList>
    </citation>
    <scope>NUCLEOTIDE SEQUENCE [LARGE SCALE GENOMIC DNA]</scope>
    <source>
        <strain evidence="1 2">DSM 45300</strain>
    </source>
</reference>
<evidence type="ECO:0000313" key="1">
    <source>
        <dbReference type="EMBL" id="NMH91637.1"/>
    </source>
</evidence>
<protein>
    <submittedName>
        <fullName evidence="1">Uncharacterized protein</fullName>
    </submittedName>
</protein>
<dbReference type="Proteomes" id="UP000586918">
    <property type="component" value="Unassembled WGS sequence"/>
</dbReference>
<evidence type="ECO:0000313" key="2">
    <source>
        <dbReference type="Proteomes" id="UP000586918"/>
    </source>
</evidence>
<dbReference type="RefSeq" id="WP_169411933.1">
    <property type="nucleotide sequence ID" value="NZ_JAAXKZ010000021.1"/>
</dbReference>
<accession>A0A848DG73</accession>
<dbReference type="EMBL" id="JAAXKZ010000021">
    <property type="protein sequence ID" value="NMH91637.1"/>
    <property type="molecule type" value="Genomic_DNA"/>
</dbReference>